<evidence type="ECO:0000313" key="3">
    <source>
        <dbReference type="Proteomes" id="UP001604335"/>
    </source>
</evidence>
<dbReference type="RefSeq" id="WP_393011067.1">
    <property type="nucleotide sequence ID" value="NZ_JAZAQF010000028.1"/>
</dbReference>
<gene>
    <name evidence="2" type="ORF">VPK24_05270</name>
</gene>
<protein>
    <recommendedName>
        <fullName evidence="4">Uridine phosphorylase</fullName>
    </recommendedName>
</protein>
<reference evidence="3" key="1">
    <citation type="journal article" date="2024" name="Algal Res.">
        <title>Biochemical, toxicological and genomic investigation of a high-biomass producing Limnothrix strain isolated from Italian shallow drinking water reservoir.</title>
        <authorList>
            <person name="Simonazzi M."/>
            <person name="Shishido T.K."/>
            <person name="Delbaje E."/>
            <person name="Wahlsten M."/>
            <person name="Fewer D.P."/>
            <person name="Sivonen K."/>
            <person name="Pezzolesi L."/>
            <person name="Pistocchi R."/>
        </authorList>
    </citation>
    <scope>NUCLEOTIDE SEQUENCE [LARGE SCALE GENOMIC DNA]</scope>
    <source>
        <strain evidence="3">LRLZ20PSL1</strain>
    </source>
</reference>
<dbReference type="Proteomes" id="UP001604335">
    <property type="component" value="Unassembled WGS sequence"/>
</dbReference>
<keyword evidence="3" id="KW-1185">Reference proteome</keyword>
<evidence type="ECO:0000256" key="1">
    <source>
        <dbReference type="SAM" id="Phobius"/>
    </source>
</evidence>
<evidence type="ECO:0008006" key="4">
    <source>
        <dbReference type="Google" id="ProtNLM"/>
    </source>
</evidence>
<keyword evidence="1" id="KW-0472">Membrane</keyword>
<keyword evidence="1" id="KW-0812">Transmembrane</keyword>
<evidence type="ECO:0000313" key="2">
    <source>
        <dbReference type="EMBL" id="MFG3817038.1"/>
    </source>
</evidence>
<feature type="transmembrane region" description="Helical" evidence="1">
    <location>
        <begin position="33"/>
        <end position="54"/>
    </location>
</feature>
<keyword evidence="1" id="KW-1133">Transmembrane helix</keyword>
<sequence length="510" mass="58655">MTANPSSTSRSNRRAQAVKFVRRWHLVLWTERLLILVAWLNLMLVAFHITYVPLRSWYLRAALLVRDWGTEVPLLGQVVGPPGEVRLFYDPIVGIEPERQTQAYLKVVDQLVTVLERGGVDSPQVSPLLADLRDRSQEMINQNPFTLSDRTGSLEIIKNRMRDRLGVESSKRAFDTFWSVDYLRSRTWTRELRFFDREIRFQLQSNYFRSIGEDGRPADYFGILDTPFVILFAVEFVVRTLWIRRRYSALSWQAAAFSHWWDLLFISPFFRWLRIIPVVIRSNKAQFPNLEPIRALISRGILAGIASELTEVVVLEFIYGLQSSVKSGSLSQQILDVANNPYVEVNDVNEIQAIFDRVLQLSLYRVLPEIQEDLAKLLAYQMESVLARTPTYQALRAFPGFSNFSNQLAGQIAANLSAIATNVPQKAYKTFAVADPEAEKLLEKLVEDASLAFRKGLAEPKTQQELQELIFDLLEELKLSYIKRSRDRADSLQILQETEQLRLKAGKPKL</sequence>
<proteinExistence type="predicted"/>
<organism evidence="2 3">
    <name type="scientific">Limnothrix redekei LRLZ20PSL1</name>
    <dbReference type="NCBI Taxonomy" id="3112953"/>
    <lineage>
        <taxon>Bacteria</taxon>
        <taxon>Bacillati</taxon>
        <taxon>Cyanobacteriota</taxon>
        <taxon>Cyanophyceae</taxon>
        <taxon>Pseudanabaenales</taxon>
        <taxon>Pseudanabaenaceae</taxon>
        <taxon>Limnothrix</taxon>
    </lineage>
</organism>
<comment type="caution">
    <text evidence="2">The sequence shown here is derived from an EMBL/GenBank/DDBJ whole genome shotgun (WGS) entry which is preliminary data.</text>
</comment>
<dbReference type="EMBL" id="JAZAQF010000028">
    <property type="protein sequence ID" value="MFG3817038.1"/>
    <property type="molecule type" value="Genomic_DNA"/>
</dbReference>
<accession>A0ABW7CAR7</accession>
<name>A0ABW7CAR7_9CYAN</name>